<feature type="non-terminal residue" evidence="1">
    <location>
        <position position="1"/>
    </location>
</feature>
<protein>
    <recommendedName>
        <fullName evidence="3">Retrotransposon gag domain-containing protein</fullName>
    </recommendedName>
</protein>
<organism evidence="1 2">
    <name type="scientific">Pholiota conissans</name>
    <dbReference type="NCBI Taxonomy" id="109636"/>
    <lineage>
        <taxon>Eukaryota</taxon>
        <taxon>Fungi</taxon>
        <taxon>Dikarya</taxon>
        <taxon>Basidiomycota</taxon>
        <taxon>Agaricomycotina</taxon>
        <taxon>Agaricomycetes</taxon>
        <taxon>Agaricomycetidae</taxon>
        <taxon>Agaricales</taxon>
        <taxon>Agaricineae</taxon>
        <taxon>Strophariaceae</taxon>
        <taxon>Pholiota</taxon>
    </lineage>
</organism>
<keyword evidence="2" id="KW-1185">Reference proteome</keyword>
<sequence length="156" mass="18719">LIKPIPPKPYDGTADERLFMRFVTEGTAYVKDGKVHKKRRVFVLSYYLTAKAYDFYTQKVANKFDQYNLRRFFDELFDYCFPLNYRAELRERLRDTNQHSRPVTAYIHEIEEIFNLLGTEDEQTRVIKLFDGFKPSIQSRLYRDNLHPDSSSWNDV</sequence>
<dbReference type="OrthoDB" id="3267748at2759"/>
<dbReference type="AlphaFoldDB" id="A0A9P5YM16"/>
<proteinExistence type="predicted"/>
<reference evidence="1" key="1">
    <citation type="submission" date="2020-11" db="EMBL/GenBank/DDBJ databases">
        <authorList>
            <consortium name="DOE Joint Genome Institute"/>
            <person name="Ahrendt S."/>
            <person name="Riley R."/>
            <person name="Andreopoulos W."/>
            <person name="Labutti K."/>
            <person name="Pangilinan J."/>
            <person name="Ruiz-Duenas F.J."/>
            <person name="Barrasa J.M."/>
            <person name="Sanchez-Garcia M."/>
            <person name="Camarero S."/>
            <person name="Miyauchi S."/>
            <person name="Serrano A."/>
            <person name="Linde D."/>
            <person name="Babiker R."/>
            <person name="Drula E."/>
            <person name="Ayuso-Fernandez I."/>
            <person name="Pacheco R."/>
            <person name="Padilla G."/>
            <person name="Ferreira P."/>
            <person name="Barriuso J."/>
            <person name="Kellner H."/>
            <person name="Castanera R."/>
            <person name="Alfaro M."/>
            <person name="Ramirez L."/>
            <person name="Pisabarro A.G."/>
            <person name="Kuo A."/>
            <person name="Tritt A."/>
            <person name="Lipzen A."/>
            <person name="He G."/>
            <person name="Yan M."/>
            <person name="Ng V."/>
            <person name="Cullen D."/>
            <person name="Martin F."/>
            <person name="Rosso M.-N."/>
            <person name="Henrissat B."/>
            <person name="Hibbett D."/>
            <person name="Martinez A.T."/>
            <person name="Grigoriev I.V."/>
        </authorList>
    </citation>
    <scope>NUCLEOTIDE SEQUENCE</scope>
    <source>
        <strain evidence="1">CIRM-BRFM 674</strain>
    </source>
</reference>
<gene>
    <name evidence="1" type="ORF">BDN70DRAFT_763144</name>
</gene>
<dbReference type="Proteomes" id="UP000807469">
    <property type="component" value="Unassembled WGS sequence"/>
</dbReference>
<accession>A0A9P5YM16</accession>
<dbReference type="EMBL" id="MU155776">
    <property type="protein sequence ID" value="KAF9471029.1"/>
    <property type="molecule type" value="Genomic_DNA"/>
</dbReference>
<evidence type="ECO:0008006" key="3">
    <source>
        <dbReference type="Google" id="ProtNLM"/>
    </source>
</evidence>
<feature type="non-terminal residue" evidence="1">
    <location>
        <position position="156"/>
    </location>
</feature>
<evidence type="ECO:0000313" key="1">
    <source>
        <dbReference type="EMBL" id="KAF9471029.1"/>
    </source>
</evidence>
<comment type="caution">
    <text evidence="1">The sequence shown here is derived from an EMBL/GenBank/DDBJ whole genome shotgun (WGS) entry which is preliminary data.</text>
</comment>
<name>A0A9P5YM16_9AGAR</name>
<evidence type="ECO:0000313" key="2">
    <source>
        <dbReference type="Proteomes" id="UP000807469"/>
    </source>
</evidence>